<evidence type="ECO:0000313" key="2">
    <source>
        <dbReference type="EMBL" id="CAI6347706.1"/>
    </source>
</evidence>
<keyword evidence="1" id="KW-0812">Transmembrane</keyword>
<accession>A0AAV0VTV0</accession>
<organism evidence="2 3">
    <name type="scientific">Macrosiphum euphorbiae</name>
    <name type="common">potato aphid</name>
    <dbReference type="NCBI Taxonomy" id="13131"/>
    <lineage>
        <taxon>Eukaryota</taxon>
        <taxon>Metazoa</taxon>
        <taxon>Ecdysozoa</taxon>
        <taxon>Arthropoda</taxon>
        <taxon>Hexapoda</taxon>
        <taxon>Insecta</taxon>
        <taxon>Pterygota</taxon>
        <taxon>Neoptera</taxon>
        <taxon>Paraneoptera</taxon>
        <taxon>Hemiptera</taxon>
        <taxon>Sternorrhyncha</taxon>
        <taxon>Aphidomorpha</taxon>
        <taxon>Aphidoidea</taxon>
        <taxon>Aphididae</taxon>
        <taxon>Macrosiphini</taxon>
        <taxon>Macrosiphum</taxon>
    </lineage>
</organism>
<dbReference type="AlphaFoldDB" id="A0AAV0VTV0"/>
<name>A0AAV0VTV0_9HEMI</name>
<sequence>MNLLKKVCFIYLILNLTFFLFVNSYGYDDYEDRKKYDGNLPNDNKTCEIPWETSIMSEPTPTCYIMCKVRCIILSRTVQWRCKASLNGIWENCHCCNDERLYLLFGY</sequence>
<proteinExistence type="predicted"/>
<feature type="transmembrane region" description="Helical" evidence="1">
    <location>
        <begin position="7"/>
        <end position="27"/>
    </location>
</feature>
<keyword evidence="3" id="KW-1185">Reference proteome</keyword>
<dbReference type="EMBL" id="CARXXK010000001">
    <property type="protein sequence ID" value="CAI6347706.1"/>
    <property type="molecule type" value="Genomic_DNA"/>
</dbReference>
<evidence type="ECO:0000313" key="3">
    <source>
        <dbReference type="Proteomes" id="UP001160148"/>
    </source>
</evidence>
<evidence type="ECO:0000256" key="1">
    <source>
        <dbReference type="SAM" id="Phobius"/>
    </source>
</evidence>
<dbReference type="Proteomes" id="UP001160148">
    <property type="component" value="Unassembled WGS sequence"/>
</dbReference>
<protein>
    <submittedName>
        <fullName evidence="2">Uncharacterized protein</fullName>
    </submittedName>
</protein>
<reference evidence="2 3" key="1">
    <citation type="submission" date="2023-01" db="EMBL/GenBank/DDBJ databases">
        <authorList>
            <person name="Whitehead M."/>
        </authorList>
    </citation>
    <scope>NUCLEOTIDE SEQUENCE [LARGE SCALE GENOMIC DNA]</scope>
</reference>
<comment type="caution">
    <text evidence="2">The sequence shown here is derived from an EMBL/GenBank/DDBJ whole genome shotgun (WGS) entry which is preliminary data.</text>
</comment>
<gene>
    <name evidence="2" type="ORF">MEUPH1_LOCUS4465</name>
</gene>
<keyword evidence="1" id="KW-1133">Transmembrane helix</keyword>
<keyword evidence="1" id="KW-0472">Membrane</keyword>